<feature type="compositionally biased region" description="Basic residues" evidence="1">
    <location>
        <begin position="252"/>
        <end position="261"/>
    </location>
</feature>
<dbReference type="AlphaFoldDB" id="A0A553N9E7"/>
<proteinExistence type="predicted"/>
<gene>
    <name evidence="3" type="ORF">TCAL_11807</name>
</gene>
<feature type="region of interest" description="Disordered" evidence="1">
    <location>
        <begin position="186"/>
        <end position="205"/>
    </location>
</feature>
<feature type="region of interest" description="Disordered" evidence="1">
    <location>
        <begin position="276"/>
        <end position="520"/>
    </location>
</feature>
<feature type="region of interest" description="Disordered" evidence="1">
    <location>
        <begin position="218"/>
        <end position="238"/>
    </location>
</feature>
<dbReference type="Proteomes" id="UP000318571">
    <property type="component" value="Chromosome 8"/>
</dbReference>
<reference evidence="3 4" key="1">
    <citation type="journal article" date="2018" name="Nat. Ecol. Evol.">
        <title>Genomic signatures of mitonuclear coevolution across populations of Tigriopus californicus.</title>
        <authorList>
            <person name="Barreto F.S."/>
            <person name="Watson E.T."/>
            <person name="Lima T.G."/>
            <person name="Willett C.S."/>
            <person name="Edmands S."/>
            <person name="Li W."/>
            <person name="Burton R.S."/>
        </authorList>
    </citation>
    <scope>NUCLEOTIDE SEQUENCE [LARGE SCALE GENOMIC DNA]</scope>
    <source>
        <strain evidence="3 4">San Diego</strain>
    </source>
</reference>
<organism evidence="3 4">
    <name type="scientific">Tigriopus californicus</name>
    <name type="common">Marine copepod</name>
    <dbReference type="NCBI Taxonomy" id="6832"/>
    <lineage>
        <taxon>Eukaryota</taxon>
        <taxon>Metazoa</taxon>
        <taxon>Ecdysozoa</taxon>
        <taxon>Arthropoda</taxon>
        <taxon>Crustacea</taxon>
        <taxon>Multicrustacea</taxon>
        <taxon>Hexanauplia</taxon>
        <taxon>Copepoda</taxon>
        <taxon>Harpacticoida</taxon>
        <taxon>Harpacticidae</taxon>
        <taxon>Tigriopus</taxon>
    </lineage>
</organism>
<evidence type="ECO:0000313" key="3">
    <source>
        <dbReference type="EMBL" id="TRY62060.1"/>
    </source>
</evidence>
<feature type="compositionally biased region" description="Low complexity" evidence="1">
    <location>
        <begin position="61"/>
        <end position="71"/>
    </location>
</feature>
<keyword evidence="2" id="KW-0732">Signal</keyword>
<feature type="compositionally biased region" description="Polar residues" evidence="1">
    <location>
        <begin position="354"/>
        <end position="371"/>
    </location>
</feature>
<dbReference type="EMBL" id="VCGU01000459">
    <property type="protein sequence ID" value="TRY62060.1"/>
    <property type="molecule type" value="Genomic_DNA"/>
</dbReference>
<feature type="region of interest" description="Disordered" evidence="1">
    <location>
        <begin position="41"/>
        <end position="179"/>
    </location>
</feature>
<feature type="compositionally biased region" description="Pro residues" evidence="1">
    <location>
        <begin position="111"/>
        <end position="121"/>
    </location>
</feature>
<feature type="compositionally biased region" description="Basic and acidic residues" evidence="1">
    <location>
        <begin position="276"/>
        <end position="287"/>
    </location>
</feature>
<keyword evidence="4" id="KW-1185">Reference proteome</keyword>
<accession>A0A553N9E7</accession>
<feature type="compositionally biased region" description="Low complexity" evidence="1">
    <location>
        <begin position="487"/>
        <end position="498"/>
    </location>
</feature>
<evidence type="ECO:0000256" key="1">
    <source>
        <dbReference type="SAM" id="MobiDB-lite"/>
    </source>
</evidence>
<feature type="region of interest" description="Disordered" evidence="1">
    <location>
        <begin position="244"/>
        <end position="263"/>
    </location>
</feature>
<name>A0A553N9E7_TIGCA</name>
<comment type="caution">
    <text evidence="3">The sequence shown here is derived from an EMBL/GenBank/DDBJ whole genome shotgun (WGS) entry which is preliminary data.</text>
</comment>
<feature type="compositionally biased region" description="Basic and acidic residues" evidence="1">
    <location>
        <begin position="311"/>
        <end position="321"/>
    </location>
</feature>
<evidence type="ECO:0000256" key="2">
    <source>
        <dbReference type="SAM" id="SignalP"/>
    </source>
</evidence>
<protein>
    <submittedName>
        <fullName evidence="3">Uncharacterized protein</fullName>
    </submittedName>
</protein>
<feature type="signal peptide" evidence="2">
    <location>
        <begin position="1"/>
        <end position="19"/>
    </location>
</feature>
<feature type="compositionally biased region" description="Pro residues" evidence="1">
    <location>
        <begin position="72"/>
        <end position="81"/>
    </location>
</feature>
<evidence type="ECO:0000313" key="4">
    <source>
        <dbReference type="Proteomes" id="UP000318571"/>
    </source>
</evidence>
<feature type="compositionally biased region" description="Acidic residues" evidence="1">
    <location>
        <begin position="500"/>
        <end position="510"/>
    </location>
</feature>
<sequence length="520" mass="56465">MMQVHILSIVAICCQMVLADLNTNPSGSVFHSVPGSGFVSINFGRPKVSTKNPPKPKNKESSSSSYVSNPEAPQPSYPPVPRYDAYEPSSAPPYYKQPTLPQPKHTSIPSYAPPKTTPTPTTPKSAEPDYHPTYPIFKTTKAPLTRPLYYSQPAPNYPSHATSQPPPTYPEYHSQPDRTPKYIQKQASLPNYGTSPKKVKVSDTSIQRGSYDDRAYVHSASIPSPPAVPSQTHGPDVYLRPIYPRLETTAKPQKKASKKSKAPTLYYSQKIKFFPRPKETDAHDYTKSKPTVRPIRVKELSRIKLVPTSKGSEEQEAREARANGIETSNISPPQFEGLSAQIENLDQEGRAQKSLPSGSQVAFQTDTSSRTGRADEGEPDSSTEMGVDTSAVANPNTDLVGLASSERDETNSFDMTTTGTLSGDETTKLPIELDNIDEVTSTDASGEDSTEASQNESAERNPDEGINVSQTPPDLLAGNEEGTSLVPTSSPEETTTSTNFDEDLVVDGEDIGTLVQSDVS</sequence>
<feature type="chain" id="PRO_5021817393" evidence="2">
    <location>
        <begin position="20"/>
        <end position="520"/>
    </location>
</feature>